<dbReference type="NCBIfam" id="NF002550">
    <property type="entry name" value="PRK02106.1"/>
    <property type="match status" value="1"/>
</dbReference>
<dbReference type="PANTHER" id="PTHR45720">
    <property type="entry name" value="CHLORIDE CHANNEL PROTEIN 2"/>
    <property type="match status" value="1"/>
</dbReference>
<dbReference type="GO" id="GO:0016614">
    <property type="term" value="F:oxidoreductase activity, acting on CH-OH group of donors"/>
    <property type="evidence" value="ECO:0007669"/>
    <property type="project" value="InterPro"/>
</dbReference>
<dbReference type="Proteomes" id="UP001165121">
    <property type="component" value="Unassembled WGS sequence"/>
</dbReference>
<dbReference type="Gene3D" id="3.30.560.10">
    <property type="entry name" value="Glucose Oxidase, domain 3"/>
    <property type="match status" value="1"/>
</dbReference>
<evidence type="ECO:0000256" key="10">
    <source>
        <dbReference type="RuleBase" id="RU003968"/>
    </source>
</evidence>
<name>A0A9W6Y513_9STRA</name>
<accession>A0A9W6Y513</accession>
<feature type="transmembrane region" description="Helical" evidence="11">
    <location>
        <begin position="1141"/>
        <end position="1160"/>
    </location>
</feature>
<proteinExistence type="inferred from homology"/>
<dbReference type="Gene3D" id="3.10.580.10">
    <property type="entry name" value="CBS-domain"/>
    <property type="match status" value="3"/>
</dbReference>
<comment type="similarity">
    <text evidence="11">Belongs to the chloride channel (TC 2.A.49) family.</text>
</comment>
<feature type="transmembrane region" description="Helical" evidence="11">
    <location>
        <begin position="1614"/>
        <end position="1640"/>
    </location>
</feature>
<evidence type="ECO:0000256" key="9">
    <source>
        <dbReference type="PROSITE-ProRule" id="PRU00703"/>
    </source>
</evidence>
<feature type="transmembrane region" description="Helical" evidence="11">
    <location>
        <begin position="1233"/>
        <end position="1254"/>
    </location>
</feature>
<feature type="transmembrane region" description="Helical" evidence="11">
    <location>
        <begin position="1792"/>
        <end position="1812"/>
    </location>
</feature>
<dbReference type="EMBL" id="BSXT01003096">
    <property type="protein sequence ID" value="GMF52516.1"/>
    <property type="molecule type" value="Genomic_DNA"/>
</dbReference>
<organism evidence="13 14">
    <name type="scientific">Phytophthora fragariaefolia</name>
    <dbReference type="NCBI Taxonomy" id="1490495"/>
    <lineage>
        <taxon>Eukaryota</taxon>
        <taxon>Sar</taxon>
        <taxon>Stramenopiles</taxon>
        <taxon>Oomycota</taxon>
        <taxon>Peronosporomycetes</taxon>
        <taxon>Peronosporales</taxon>
        <taxon>Peronosporaceae</taxon>
        <taxon>Phytophthora</taxon>
    </lineage>
</organism>
<dbReference type="PROSITE" id="PS00623">
    <property type="entry name" value="GMC_OXRED_1"/>
    <property type="match status" value="1"/>
</dbReference>
<evidence type="ECO:0000256" key="3">
    <source>
        <dbReference type="ARBA" id="ARBA00022692"/>
    </source>
</evidence>
<feature type="transmembrane region" description="Helical" evidence="11">
    <location>
        <begin position="1099"/>
        <end position="1120"/>
    </location>
</feature>
<dbReference type="PROSITE" id="PS00624">
    <property type="entry name" value="GMC_OXRED_2"/>
    <property type="match status" value="1"/>
</dbReference>
<dbReference type="InterPro" id="IPR000172">
    <property type="entry name" value="GMC_OxRdtase_N"/>
</dbReference>
<evidence type="ECO:0000313" key="14">
    <source>
        <dbReference type="Proteomes" id="UP001165121"/>
    </source>
</evidence>
<feature type="transmembrane region" description="Helical" evidence="11">
    <location>
        <begin position="956"/>
        <end position="980"/>
    </location>
</feature>
<dbReference type="GO" id="GO:0005247">
    <property type="term" value="F:voltage-gated chloride channel activity"/>
    <property type="evidence" value="ECO:0007669"/>
    <property type="project" value="TreeGrafter"/>
</dbReference>
<gene>
    <name evidence="13" type="ORF">Pfra01_002152200</name>
</gene>
<keyword evidence="2 11" id="KW-0813">Transport</keyword>
<dbReference type="GO" id="GO:0050660">
    <property type="term" value="F:flavin adenine dinucleotide binding"/>
    <property type="evidence" value="ECO:0007669"/>
    <property type="project" value="InterPro"/>
</dbReference>
<keyword evidence="10" id="KW-0274">FAD</keyword>
<feature type="transmembrane region" description="Helical" evidence="11">
    <location>
        <begin position="1881"/>
        <end position="1900"/>
    </location>
</feature>
<comment type="subcellular location">
    <subcellularLocation>
        <location evidence="1 11">Membrane</location>
        <topology evidence="1 11">Multi-pass membrane protein</topology>
    </subcellularLocation>
</comment>
<feature type="transmembrane region" description="Helical" evidence="11">
    <location>
        <begin position="1699"/>
        <end position="1720"/>
    </location>
</feature>
<keyword evidence="3 11" id="KW-0812">Transmembrane</keyword>
<dbReference type="InterPro" id="IPR046342">
    <property type="entry name" value="CBS_dom_sf"/>
</dbReference>
<feature type="transmembrane region" description="Helical" evidence="11">
    <location>
        <begin position="1850"/>
        <end position="1874"/>
    </location>
</feature>
<comment type="caution">
    <text evidence="13">The sequence shown here is derived from an EMBL/GenBank/DDBJ whole genome shotgun (WGS) entry which is preliminary data.</text>
</comment>
<feature type="transmembrane region" description="Helical" evidence="11">
    <location>
        <begin position="1266"/>
        <end position="1296"/>
    </location>
</feature>
<evidence type="ECO:0000256" key="8">
    <source>
        <dbReference type="ARBA" id="ARBA00023214"/>
    </source>
</evidence>
<feature type="transmembrane region" description="Helical" evidence="11">
    <location>
        <begin position="1016"/>
        <end position="1040"/>
    </location>
</feature>
<comment type="similarity">
    <text evidence="10">Belongs to the GMC oxidoreductase family.</text>
</comment>
<dbReference type="Pfam" id="PF00654">
    <property type="entry name" value="Voltage_CLC"/>
    <property type="match status" value="2"/>
</dbReference>
<dbReference type="Gene3D" id="3.50.50.60">
    <property type="entry name" value="FAD/NAD(P)-binding domain"/>
    <property type="match status" value="1"/>
</dbReference>
<feature type="transmembrane region" description="Helical" evidence="11">
    <location>
        <begin position="1819"/>
        <end position="1844"/>
    </location>
</feature>
<keyword evidence="4" id="KW-0677">Repeat</keyword>
<keyword evidence="14" id="KW-1185">Reference proteome</keyword>
<evidence type="ECO:0000259" key="12">
    <source>
        <dbReference type="PROSITE" id="PS51371"/>
    </source>
</evidence>
<dbReference type="GO" id="GO:0016020">
    <property type="term" value="C:membrane"/>
    <property type="evidence" value="ECO:0007669"/>
    <property type="project" value="UniProtKB-SubCell"/>
</dbReference>
<evidence type="ECO:0000313" key="13">
    <source>
        <dbReference type="EMBL" id="GMF52516.1"/>
    </source>
</evidence>
<dbReference type="PRINTS" id="PR00762">
    <property type="entry name" value="CLCHANNEL"/>
</dbReference>
<feature type="transmembrane region" description="Helical" evidence="11">
    <location>
        <begin position="909"/>
        <end position="935"/>
    </location>
</feature>
<feature type="transmembrane region" description="Helical" evidence="11">
    <location>
        <begin position="1192"/>
        <end position="1212"/>
    </location>
</feature>
<dbReference type="PROSITE" id="PS51371">
    <property type="entry name" value="CBS"/>
    <property type="match status" value="1"/>
</dbReference>
<dbReference type="InterPro" id="IPR036188">
    <property type="entry name" value="FAD/NAD-bd_sf"/>
</dbReference>
<comment type="caution">
    <text evidence="11">Lacks conserved residue(s) required for the propagation of feature annotation.</text>
</comment>
<keyword evidence="6 11" id="KW-0406">Ion transport</keyword>
<keyword evidence="8 11" id="KW-0868">Chloride</keyword>
<protein>
    <recommendedName>
        <fullName evidence="11">Chloride channel protein</fullName>
    </recommendedName>
</protein>
<evidence type="ECO:0000256" key="11">
    <source>
        <dbReference type="RuleBase" id="RU361221"/>
    </source>
</evidence>
<evidence type="ECO:0000256" key="6">
    <source>
        <dbReference type="ARBA" id="ARBA00023065"/>
    </source>
</evidence>
<dbReference type="InterPro" id="IPR001807">
    <property type="entry name" value="ClC"/>
</dbReference>
<feature type="transmembrane region" description="Helical" evidence="11">
    <location>
        <begin position="1586"/>
        <end position="1608"/>
    </location>
</feature>
<dbReference type="SMART" id="SM00116">
    <property type="entry name" value="CBS"/>
    <property type="match status" value="2"/>
</dbReference>
<dbReference type="Pfam" id="PF00732">
    <property type="entry name" value="GMC_oxred_N"/>
    <property type="match status" value="1"/>
</dbReference>
<sequence length="2199" mass="238904">MLIHCSFTTNTPLSGLRVVRRWLSFEHQSKQSREQGSRCNIVLFGWQRLLHLSVHALQLLSLLIEGSKHSAALASAVRQLVMYIVSITSWCEVASALRLSAGSSGENLARVSSIVEIPRASAFTVLRHAPRTTAPAPWAPHSRRHERGLLSPQPPPPTVCGTVESTVANGLVPPHLCAPILAARASTFSANQRRLISSALAGGASLQNWLATPQVEPNRSQASKMLRHSLRLGACARAPPASTRAMSAAATEYDYVIVGGGSAGCVLANRLSEDAGNKVLLVETGPSDRGKWDSWKIHMPAALTYNLGDDKYNWDYYTEPQQHLNGRRLPWPRGRVLGGSSSLNAMVYIRGHAYDYDDWQDSGADGWSYADCLPYFRKAQNHELGGDDYRGGDGPLHVTRGSQKDQILFKKFIDAGVQAGYPFTDDMNGFQQEGFGWMDMTIYKGLRWSTTSAYLRPAMQRPNLTVVTDTFVSKVVFEGKKAVGVETEDRKNKATKQVRAAKEVILSGGAINSPQLLMLSGIGDADHLKEVGVPVVQHLPAVGQNMEDHLDLYIQYMCKKPITLHNATWKYPHKMVAIGLEWILRQTGMGASAHLESGGFIRSAPGKRHPDLQYHFLPGSLTGQLTPGAYHAMQAHCSPMRALSRGWLKLRSNNPHEHPIIEPNYLSVEQDLVDMRNGVKLTREILEQQTLDEYRGDPISPSKEVQTDAQIDEWIRQNTESAYHPSCTNRMGVDENTVVDPQTRVHGIENLRVVDASIMPNIVSGNLNAPTIMIAEKAADIILGKTPLPKSTAPVARAVEPLDAMELPKDHVSAADAMLPAHQRRTGRIGSLHEFQQRAARYDGQSISGSGNDCNVPISALLRGEGSLNGVDVDADVAGARRGSDGSDFLDTFRKEWLVDQAPNYASKLAVWTAHTIVFSGLGLFFTQLAPVAAGSGVSQMKSILTGIDPRMYLPGYFDFSTFLAKVAGLVCSVGAGLIVGTEGAYVHIMSIVTHHLLKTPMFKGFSVHLNGRLQLLAAACAVGVSSLFSSPIGGVLFSMEVTSTYYLMSNYIKAFISAVSGAVMLRLTLVLAQSKSNLATQAVLKTQFPASPFTIWEIPLYILLGAVLGLLCTAMMWLLRKIAERRSAFRKSSQKWKRVLVTWVDPLVVAMLTAVLTFVPGKYAQHNSMDDLAILFTEEELPPAWQVVSKYYALSALSAVFMFLLPLCITLKIPTGIWVPTFIAGAAFGRMFGEVIATLFPGINVVPGTYALAGAAAFGTAATRALSVAVITLEITAAMSMILPLFCASLAAMAVSNLFKEKSVYDTLLVVSGMPFLPLIDFEPTMTAGDIVEPCLVYITKRTTIARILLALQRLPHHEIPVVDNEATMILLGVVSGSQLRRFVRRYYELNSLGGVDEDLGEKAQSDPPPMSWATLKDKLTSNAKTDNTGGFNGMGSIDITYNALSTQKPHVLGAGGGAVPFLMDDSKMLGLLNEGWDSAKAEKLNATVKVTEGRVCIIRPMAMTISSNTPLDDLHMIFTMLRCDHCFVCDHGALEGVVTTKGMLHTGKFSVAAGGLTQRCSVCQELLDLRDTMIDQTSSETARYFIWTGHTVVFSVLGLLITRMAPVAAGKYVLLAAACAVGVSSLFSSPIGGVLFSMEVTATYYLMSNYIKAFISAVSGAVMLRLTLVLAKSTSKQATNAILATSFGDDPFSIWEIPLYMLMGVLLGLLCTAMIKLLRVVAETRRDLRKSSHAWKRVVVDWVDPILVAIVCGTLTYVPGEFAHSTTIYTLSTLFTEADLPDSWYKISKFYTLSILPAIFMFLLPVCISLKMPTGVWVPTFIGGAAFGRLFGEALTVLFPTIGATPGAYALAGAAAFGGAATRAVSVAVITLEITGEMSLILPIFCSVLAAMATSNVFKERSVYDTLLVVSGTPFLPILDFQPDACAGDIVEVFTVYITKKTTLARLLLALHRLPNQDIPVVQDDKSMILLGVVSSAHLKKFVRACYLANGLSDVEQDLGEEPKASSSGFSWATMMDSFRSKHEGGLNGEMSVDETYSALTSANQLEGSGPVPFLMDDEKMLTLLSDGWSAFKRAKLNDSVNITEGNTCIIQPLGMTISSSTSLGDLHVIFTMLSNMTAWRRRNVKYTGDAAWASILMLFSKDHEVIDFLLIATSTSSTAMIRAATDGLSLLFSKSMKPPTTRFPSAHFPAQTPQKR</sequence>
<dbReference type="InterPro" id="IPR014743">
    <property type="entry name" value="Cl-channel_core"/>
</dbReference>
<feature type="domain" description="CBS" evidence="12">
    <location>
        <begin position="1333"/>
        <end position="1394"/>
    </location>
</feature>
<keyword evidence="10" id="KW-0285">Flavoprotein</keyword>
<dbReference type="PANTHER" id="PTHR45720:SF10">
    <property type="entry name" value="CHLORIDE CHANNEL PROTEIN 2"/>
    <property type="match status" value="1"/>
</dbReference>
<feature type="transmembrane region" description="Helical" evidence="11">
    <location>
        <begin position="1741"/>
        <end position="1760"/>
    </location>
</feature>
<feature type="transmembrane region" description="Helical" evidence="11">
    <location>
        <begin position="1652"/>
        <end position="1673"/>
    </location>
</feature>
<dbReference type="SUPFAM" id="SSF51905">
    <property type="entry name" value="FAD/NAD(P)-binding domain"/>
    <property type="match status" value="1"/>
</dbReference>
<dbReference type="SUPFAM" id="SSF54373">
    <property type="entry name" value="FAD-linked reductases, C-terminal domain"/>
    <property type="match status" value="1"/>
</dbReference>
<keyword evidence="9" id="KW-0129">CBS domain</keyword>
<evidence type="ECO:0000256" key="1">
    <source>
        <dbReference type="ARBA" id="ARBA00004141"/>
    </source>
</evidence>
<feature type="transmembrane region" description="Helical" evidence="11">
    <location>
        <begin position="1052"/>
        <end position="1073"/>
    </location>
</feature>
<dbReference type="SUPFAM" id="SSF81340">
    <property type="entry name" value="Clc chloride channel"/>
    <property type="match status" value="2"/>
</dbReference>
<keyword evidence="7 11" id="KW-0472">Membrane</keyword>
<keyword evidence="5 11" id="KW-1133">Transmembrane helix</keyword>
<evidence type="ECO:0000256" key="5">
    <source>
        <dbReference type="ARBA" id="ARBA00022989"/>
    </source>
</evidence>
<dbReference type="OrthoDB" id="4564at2759"/>
<dbReference type="InterPro" id="IPR007867">
    <property type="entry name" value="GMC_OxRtase_C"/>
</dbReference>
<dbReference type="InterPro" id="IPR050970">
    <property type="entry name" value="Cl_channel_volt-gated"/>
</dbReference>
<reference evidence="13" key="1">
    <citation type="submission" date="2023-04" db="EMBL/GenBank/DDBJ databases">
        <title>Phytophthora fragariaefolia NBRC 109709.</title>
        <authorList>
            <person name="Ichikawa N."/>
            <person name="Sato H."/>
            <person name="Tonouchi N."/>
        </authorList>
    </citation>
    <scope>NUCLEOTIDE SEQUENCE</scope>
    <source>
        <strain evidence="13">NBRC 109709</strain>
    </source>
</reference>
<evidence type="ECO:0000256" key="7">
    <source>
        <dbReference type="ARBA" id="ARBA00023136"/>
    </source>
</evidence>
<dbReference type="SUPFAM" id="SSF54631">
    <property type="entry name" value="CBS-domain pair"/>
    <property type="match status" value="2"/>
</dbReference>
<dbReference type="Gene3D" id="1.10.3080.10">
    <property type="entry name" value="Clc chloride channel"/>
    <property type="match status" value="2"/>
</dbReference>
<evidence type="ECO:0000256" key="4">
    <source>
        <dbReference type="ARBA" id="ARBA00022737"/>
    </source>
</evidence>
<evidence type="ECO:0000256" key="2">
    <source>
        <dbReference type="ARBA" id="ARBA00022448"/>
    </source>
</evidence>
<dbReference type="InterPro" id="IPR000644">
    <property type="entry name" value="CBS_dom"/>
</dbReference>
<dbReference type="Pfam" id="PF05199">
    <property type="entry name" value="GMC_oxred_C"/>
    <property type="match status" value="1"/>
</dbReference>